<dbReference type="SUPFAM" id="SSF55073">
    <property type="entry name" value="Nucleotide cyclase"/>
    <property type="match status" value="1"/>
</dbReference>
<dbReference type="NCBIfam" id="TIGR00254">
    <property type="entry name" value="GGDEF"/>
    <property type="match status" value="1"/>
</dbReference>
<keyword evidence="5" id="KW-1185">Reference proteome</keyword>
<accession>A0ABQ5UHU9</accession>
<dbReference type="Gene3D" id="3.30.70.270">
    <property type="match status" value="1"/>
</dbReference>
<keyword evidence="1" id="KW-0812">Transmembrane</keyword>
<dbReference type="InterPro" id="IPR050706">
    <property type="entry name" value="Cyclic-di-GMP_PDE-like"/>
</dbReference>
<sequence length="509" mass="54749">MRRDPTLKAIIDSYSTVALIAAAVIAALVIASLWALWGALGNAGPLMLPLTVLGGGAALLALLWLGYGRLRRRVAAALRANREAMDAVKRDALTGVFTRSHFLEAIGAEVYHGSERAVGYMQLDMDNLKLLNDSAGHAAGDAALVHLARAITRLMPGAIIGRLGGDEFGIAIIGHDNRAALRRLAEELLRQLDKPVAIGGRPVRLSASVGIALAPADAVDVVDLISKADLALYKGKKAGRRAVVAFDADMLGDERHRRFIERELRAALLMDELELHYQPVFSAASMTVTSHEALVRWRHKVRGMIPPAQFVGIAEESDLIDRLGEWVLRRACADLPALGSSSVAVNVSPAQLRHADYADRFAAVLLETDTDPCRIIVEITETVPLNAGGVAMANLEMLRAMGVRIAIDDFGAGHASLQYLRGFAFDIIKIDRTYVANLADSRIDAMIVSAICDIARSLPVEVIAEGIETQEQLTRLKLAGCTGLQGYLLGRPAPLPARERSQQQRASAA</sequence>
<dbReference type="EMBL" id="BSNG01000002">
    <property type="protein sequence ID" value="GLQ11670.1"/>
    <property type="molecule type" value="Genomic_DNA"/>
</dbReference>
<evidence type="ECO:0008006" key="6">
    <source>
        <dbReference type="Google" id="ProtNLM"/>
    </source>
</evidence>
<feature type="domain" description="GGDEF" evidence="3">
    <location>
        <begin position="116"/>
        <end position="248"/>
    </location>
</feature>
<dbReference type="PANTHER" id="PTHR33121:SF79">
    <property type="entry name" value="CYCLIC DI-GMP PHOSPHODIESTERASE PDED-RELATED"/>
    <property type="match status" value="1"/>
</dbReference>
<dbReference type="SMART" id="SM00052">
    <property type="entry name" value="EAL"/>
    <property type="match status" value="1"/>
</dbReference>
<dbReference type="PANTHER" id="PTHR33121">
    <property type="entry name" value="CYCLIC DI-GMP PHOSPHODIESTERASE PDEF"/>
    <property type="match status" value="1"/>
</dbReference>
<dbReference type="Gene3D" id="3.20.20.450">
    <property type="entry name" value="EAL domain"/>
    <property type="match status" value="1"/>
</dbReference>
<dbReference type="InterPro" id="IPR043128">
    <property type="entry name" value="Rev_trsase/Diguanyl_cyclase"/>
</dbReference>
<comment type="caution">
    <text evidence="4">The sequence shown here is derived from an EMBL/GenBank/DDBJ whole genome shotgun (WGS) entry which is preliminary data.</text>
</comment>
<dbReference type="RefSeq" id="WP_284393206.1">
    <property type="nucleotide sequence ID" value="NZ_BSNG01000002.1"/>
</dbReference>
<evidence type="ECO:0000313" key="4">
    <source>
        <dbReference type="EMBL" id="GLQ11670.1"/>
    </source>
</evidence>
<dbReference type="InterPro" id="IPR035919">
    <property type="entry name" value="EAL_sf"/>
</dbReference>
<evidence type="ECO:0000259" key="3">
    <source>
        <dbReference type="PROSITE" id="PS50887"/>
    </source>
</evidence>
<reference evidence="4" key="1">
    <citation type="journal article" date="2014" name="Int. J. Syst. Evol. Microbiol.">
        <title>Complete genome of a new Firmicutes species belonging to the dominant human colonic microbiota ('Ruminococcus bicirculans') reveals two chromosomes and a selective capacity to utilize plant glucans.</title>
        <authorList>
            <consortium name="NISC Comparative Sequencing Program"/>
            <person name="Wegmann U."/>
            <person name="Louis P."/>
            <person name="Goesmann A."/>
            <person name="Henrissat B."/>
            <person name="Duncan S.H."/>
            <person name="Flint H.J."/>
        </authorList>
    </citation>
    <scope>NUCLEOTIDE SEQUENCE</scope>
    <source>
        <strain evidence="4">NBRC 103855</strain>
    </source>
</reference>
<feature type="transmembrane region" description="Helical" evidence="1">
    <location>
        <begin position="12"/>
        <end position="40"/>
    </location>
</feature>
<dbReference type="InterPro" id="IPR001633">
    <property type="entry name" value="EAL_dom"/>
</dbReference>
<dbReference type="SMART" id="SM00267">
    <property type="entry name" value="GGDEF"/>
    <property type="match status" value="1"/>
</dbReference>
<dbReference type="SUPFAM" id="SSF141868">
    <property type="entry name" value="EAL domain-like"/>
    <property type="match status" value="1"/>
</dbReference>
<dbReference type="PROSITE" id="PS50883">
    <property type="entry name" value="EAL"/>
    <property type="match status" value="1"/>
</dbReference>
<evidence type="ECO:0000313" key="5">
    <source>
        <dbReference type="Proteomes" id="UP001161406"/>
    </source>
</evidence>
<name>A0ABQ5UHU9_9HYPH</name>
<dbReference type="CDD" id="cd01949">
    <property type="entry name" value="GGDEF"/>
    <property type="match status" value="1"/>
</dbReference>
<feature type="transmembrane region" description="Helical" evidence="1">
    <location>
        <begin position="46"/>
        <end position="65"/>
    </location>
</feature>
<keyword evidence="1" id="KW-0472">Membrane</keyword>
<gene>
    <name evidence="4" type="ORF">GCM10007913_36020</name>
</gene>
<proteinExistence type="predicted"/>
<protein>
    <recommendedName>
        <fullName evidence="6">Diguanylate cyclase (GGDEF) domain-containing protein</fullName>
    </recommendedName>
</protein>
<dbReference type="Proteomes" id="UP001161406">
    <property type="component" value="Unassembled WGS sequence"/>
</dbReference>
<evidence type="ECO:0000259" key="2">
    <source>
        <dbReference type="PROSITE" id="PS50883"/>
    </source>
</evidence>
<dbReference type="Pfam" id="PF00563">
    <property type="entry name" value="EAL"/>
    <property type="match status" value="1"/>
</dbReference>
<feature type="domain" description="EAL" evidence="2">
    <location>
        <begin position="257"/>
        <end position="506"/>
    </location>
</feature>
<evidence type="ECO:0000256" key="1">
    <source>
        <dbReference type="SAM" id="Phobius"/>
    </source>
</evidence>
<dbReference type="PROSITE" id="PS50887">
    <property type="entry name" value="GGDEF"/>
    <property type="match status" value="1"/>
</dbReference>
<organism evidence="4 5">
    <name type="scientific">Devosia yakushimensis</name>
    <dbReference type="NCBI Taxonomy" id="470028"/>
    <lineage>
        <taxon>Bacteria</taxon>
        <taxon>Pseudomonadati</taxon>
        <taxon>Pseudomonadota</taxon>
        <taxon>Alphaproteobacteria</taxon>
        <taxon>Hyphomicrobiales</taxon>
        <taxon>Devosiaceae</taxon>
        <taxon>Devosia</taxon>
    </lineage>
</organism>
<dbReference type="Pfam" id="PF00990">
    <property type="entry name" value="GGDEF"/>
    <property type="match status" value="1"/>
</dbReference>
<dbReference type="CDD" id="cd01948">
    <property type="entry name" value="EAL"/>
    <property type="match status" value="1"/>
</dbReference>
<dbReference type="InterPro" id="IPR029787">
    <property type="entry name" value="Nucleotide_cyclase"/>
</dbReference>
<reference evidence="4" key="2">
    <citation type="submission" date="2023-01" db="EMBL/GenBank/DDBJ databases">
        <title>Draft genome sequence of Devosia yakushimensis strain NBRC 103855.</title>
        <authorList>
            <person name="Sun Q."/>
            <person name="Mori K."/>
        </authorList>
    </citation>
    <scope>NUCLEOTIDE SEQUENCE</scope>
    <source>
        <strain evidence="4">NBRC 103855</strain>
    </source>
</reference>
<keyword evidence="1" id="KW-1133">Transmembrane helix</keyword>
<dbReference type="InterPro" id="IPR000160">
    <property type="entry name" value="GGDEF_dom"/>
</dbReference>